<feature type="transmembrane region" description="Helical" evidence="1">
    <location>
        <begin position="199"/>
        <end position="220"/>
    </location>
</feature>
<reference evidence="2 3" key="1">
    <citation type="submission" date="2019-01" db="EMBL/GenBank/DDBJ databases">
        <title>Genome sequencing of strain FW10M-9.</title>
        <authorList>
            <person name="Heo J."/>
            <person name="Kim S.-J."/>
            <person name="Kim J.-S."/>
            <person name="Hong S.-B."/>
            <person name="Kwon S.-W."/>
        </authorList>
    </citation>
    <scope>NUCLEOTIDE SEQUENCE [LARGE SCALE GENOMIC DNA]</scope>
    <source>
        <strain evidence="2 3">FW10M-9</strain>
    </source>
</reference>
<dbReference type="Pfam" id="PF07077">
    <property type="entry name" value="DUF1345"/>
    <property type="match status" value="1"/>
</dbReference>
<dbReference type="EMBL" id="CP035493">
    <property type="protein sequence ID" value="QAY70498.1"/>
    <property type="molecule type" value="Genomic_DNA"/>
</dbReference>
<protein>
    <submittedName>
        <fullName evidence="2">DUF1345 domain-containing protein</fullName>
    </submittedName>
</protein>
<feature type="transmembrane region" description="Helical" evidence="1">
    <location>
        <begin position="89"/>
        <end position="111"/>
    </location>
</feature>
<sequence length="221" mass="22942">MEQQAGWRVRAGRVLDVVPGVKLGVAALVGVAAGVALQVESAVAAVLGGWAVAGLLFVGWTLAVVTPMGPRATAEHALREEPARAAERLVVLLAAFASLAGLVVVLVQGGLRVQSATAVAVLAAVVASWGCIHTLFALRYARLYYSEPAGGIDFHLDDGDAPSYTDFTYVAFTVGMSFAVSDTDLRTTTMRRTAQTQALLSYLYGTVIVALLVNLVAGLAG</sequence>
<dbReference type="AlphaFoldDB" id="A0A4P6FIU8"/>
<keyword evidence="1" id="KW-0472">Membrane</keyword>
<dbReference type="OrthoDB" id="64737at2"/>
<feature type="transmembrane region" description="Helical" evidence="1">
    <location>
        <begin position="21"/>
        <end position="39"/>
    </location>
</feature>
<evidence type="ECO:0000256" key="1">
    <source>
        <dbReference type="SAM" id="Phobius"/>
    </source>
</evidence>
<evidence type="ECO:0000313" key="2">
    <source>
        <dbReference type="EMBL" id="QAY70498.1"/>
    </source>
</evidence>
<dbReference type="InterPro" id="IPR009781">
    <property type="entry name" value="DUF1345"/>
</dbReference>
<keyword evidence="1" id="KW-0812">Transmembrane</keyword>
<accession>A0A4P6FIU8</accession>
<proteinExistence type="predicted"/>
<evidence type="ECO:0000313" key="3">
    <source>
        <dbReference type="Proteomes" id="UP000292118"/>
    </source>
</evidence>
<keyword evidence="1" id="KW-1133">Transmembrane helix</keyword>
<gene>
    <name evidence="2" type="ORF">ET471_11040</name>
</gene>
<dbReference type="Proteomes" id="UP000292118">
    <property type="component" value="Chromosome"/>
</dbReference>
<feature type="transmembrane region" description="Helical" evidence="1">
    <location>
        <begin position="117"/>
        <end position="138"/>
    </location>
</feature>
<organism evidence="2 3">
    <name type="scientific">Xylanimonas protaetiae</name>
    <dbReference type="NCBI Taxonomy" id="2509457"/>
    <lineage>
        <taxon>Bacteria</taxon>
        <taxon>Bacillati</taxon>
        <taxon>Actinomycetota</taxon>
        <taxon>Actinomycetes</taxon>
        <taxon>Micrococcales</taxon>
        <taxon>Promicromonosporaceae</taxon>
        <taxon>Xylanimonas</taxon>
    </lineage>
</organism>
<dbReference type="RefSeq" id="WP_129188314.1">
    <property type="nucleotide sequence ID" value="NZ_CP035493.1"/>
</dbReference>
<dbReference type="KEGG" id="xya:ET471_11040"/>
<keyword evidence="3" id="KW-1185">Reference proteome</keyword>
<name>A0A4P6FIU8_9MICO</name>
<feature type="transmembrane region" description="Helical" evidence="1">
    <location>
        <begin position="45"/>
        <end position="68"/>
    </location>
</feature>